<dbReference type="Gene3D" id="3.40.190.150">
    <property type="entry name" value="Bordetella uptake gene, domain 1"/>
    <property type="match status" value="1"/>
</dbReference>
<protein>
    <submittedName>
        <fullName evidence="1">Unannotated protein</fullName>
    </submittedName>
</protein>
<dbReference type="SUPFAM" id="SSF53850">
    <property type="entry name" value="Periplasmic binding protein-like II"/>
    <property type="match status" value="1"/>
</dbReference>
<name>A0A6J5Z030_9ZZZZ</name>
<evidence type="ECO:0000313" key="1">
    <source>
        <dbReference type="EMBL" id="CAB4335901.1"/>
    </source>
</evidence>
<accession>A0A6J5Z030</accession>
<dbReference type="EMBL" id="CAESAF010000044">
    <property type="protein sequence ID" value="CAB4335901.1"/>
    <property type="molecule type" value="Genomic_DNA"/>
</dbReference>
<organism evidence="1">
    <name type="scientific">freshwater metagenome</name>
    <dbReference type="NCBI Taxonomy" id="449393"/>
    <lineage>
        <taxon>unclassified sequences</taxon>
        <taxon>metagenomes</taxon>
        <taxon>ecological metagenomes</taxon>
    </lineage>
</organism>
<dbReference type="Pfam" id="PF03401">
    <property type="entry name" value="TctC"/>
    <property type="match status" value="1"/>
</dbReference>
<dbReference type="InterPro" id="IPR042100">
    <property type="entry name" value="Bug_dom1"/>
</dbReference>
<dbReference type="AlphaFoldDB" id="A0A6J5Z030"/>
<gene>
    <name evidence="1" type="ORF">UFOPK3574_00551</name>
</gene>
<dbReference type="Gene3D" id="3.40.190.10">
    <property type="entry name" value="Periplasmic binding protein-like II"/>
    <property type="match status" value="1"/>
</dbReference>
<sequence>MLKKKLAGALVASLAIGMVATIAPTANAVETPAKVANAGDGCVTVGRVAAGRGVNGTSLTCTKVTTGTLAGSLRWWYSDLKPLKTIDWIIPGNPGGYSLTADVVSKALKTEGLMTDAHSMVYKAGAGGTVGLSAFQEIKGKPNAALITGIAMVGGAALAKSKLNLMDSFPVAKIMREYDAIVVPASSKYKTLNDLLDDISAKGKDIAIVGGNAGGVDHQIMGLLVKEKKIPVTKLNYVVLSGGTSVAAQLLAGGVAAGISGSTEFKPYVKAGQLRVLGVSSKKRLKGFVGKTFIEQGVDLYYGNWRGIMAPADLTAAEKLNWLKVMDALHGTPTWKAALVSNDWDNEFAVGDAYTSFLNKEIPIVNAVIKDLGL</sequence>
<dbReference type="PANTHER" id="PTHR42928:SF3">
    <property type="entry name" value="UPF0065 PROTEIN YFLP"/>
    <property type="match status" value="1"/>
</dbReference>
<dbReference type="PANTHER" id="PTHR42928">
    <property type="entry name" value="TRICARBOXYLATE-BINDING PROTEIN"/>
    <property type="match status" value="1"/>
</dbReference>
<dbReference type="InterPro" id="IPR005064">
    <property type="entry name" value="BUG"/>
</dbReference>
<proteinExistence type="predicted"/>
<reference evidence="1" key="1">
    <citation type="submission" date="2020-05" db="EMBL/GenBank/DDBJ databases">
        <authorList>
            <person name="Chiriac C."/>
            <person name="Salcher M."/>
            <person name="Ghai R."/>
            <person name="Kavagutti S V."/>
        </authorList>
    </citation>
    <scope>NUCLEOTIDE SEQUENCE</scope>
</reference>